<protein>
    <submittedName>
        <fullName evidence="2">Squalene/phytoene synthase</fullName>
    </submittedName>
</protein>
<proteinExistence type="predicted"/>
<dbReference type="InterPro" id="IPR002060">
    <property type="entry name" value="Squ/phyt_synthse"/>
</dbReference>
<dbReference type="STRING" id="519442.Huta_0143"/>
<dbReference type="OrthoDB" id="305023at2157"/>
<keyword evidence="1" id="KW-0808">Transferase</keyword>
<organism evidence="2 3">
    <name type="scientific">Halorhabdus utahensis (strain DSM 12940 / JCM 11049 / AX-2)</name>
    <dbReference type="NCBI Taxonomy" id="519442"/>
    <lineage>
        <taxon>Archaea</taxon>
        <taxon>Methanobacteriati</taxon>
        <taxon>Methanobacteriota</taxon>
        <taxon>Stenosarchaea group</taxon>
        <taxon>Halobacteria</taxon>
        <taxon>Halobacteriales</taxon>
        <taxon>Haloarculaceae</taxon>
        <taxon>Halorhabdus</taxon>
    </lineage>
</organism>
<dbReference type="Gene3D" id="1.10.600.10">
    <property type="entry name" value="Farnesyl Diphosphate Synthase"/>
    <property type="match status" value="1"/>
</dbReference>
<dbReference type="InterPro" id="IPR019845">
    <property type="entry name" value="Squalene/phytoene_synthase_CS"/>
</dbReference>
<evidence type="ECO:0000313" key="3">
    <source>
        <dbReference type="Proteomes" id="UP000002071"/>
    </source>
</evidence>
<dbReference type="EMBL" id="CP001687">
    <property type="protein sequence ID" value="ACV10331.1"/>
    <property type="molecule type" value="Genomic_DNA"/>
</dbReference>
<dbReference type="SFLD" id="SFLDS00005">
    <property type="entry name" value="Isoprenoid_Synthase_Type_I"/>
    <property type="match status" value="1"/>
</dbReference>
<dbReference type="InterPro" id="IPR033904">
    <property type="entry name" value="Trans_IPPS_HH"/>
</dbReference>
<dbReference type="KEGG" id="hut:Huta_0143"/>
<dbReference type="SFLD" id="SFLDG01212">
    <property type="entry name" value="Phytoene_synthase_like"/>
    <property type="match status" value="1"/>
</dbReference>
<dbReference type="eggNOG" id="arCOG02936">
    <property type="taxonomic scope" value="Archaea"/>
</dbReference>
<evidence type="ECO:0000313" key="2">
    <source>
        <dbReference type="EMBL" id="ACV10331.1"/>
    </source>
</evidence>
<dbReference type="SUPFAM" id="SSF48576">
    <property type="entry name" value="Terpenoid synthases"/>
    <property type="match status" value="1"/>
</dbReference>
<dbReference type="HOGENOM" id="CLU_037269_1_2_2"/>
<dbReference type="GO" id="GO:0051996">
    <property type="term" value="F:squalene synthase [NAD(P)H] activity"/>
    <property type="evidence" value="ECO:0007669"/>
    <property type="project" value="InterPro"/>
</dbReference>
<dbReference type="GeneID" id="8382405"/>
<dbReference type="RefSeq" id="WP_012795208.1">
    <property type="nucleotide sequence ID" value="NC_013158.1"/>
</dbReference>
<dbReference type="AlphaFoldDB" id="C7NP40"/>
<keyword evidence="3" id="KW-1185">Reference proteome</keyword>
<dbReference type="SFLD" id="SFLDG01018">
    <property type="entry name" value="Squalene/Phytoene_Synthase_Lik"/>
    <property type="match status" value="1"/>
</dbReference>
<dbReference type="GO" id="GO:0004311">
    <property type="term" value="F:geranylgeranyl diphosphate synthase activity"/>
    <property type="evidence" value="ECO:0007669"/>
    <property type="project" value="InterPro"/>
</dbReference>
<reference evidence="2 3" key="1">
    <citation type="journal article" date="2009" name="Stand. Genomic Sci.">
        <title>Complete genome sequence of Halorhabdus utahensis type strain (AX-2).</title>
        <authorList>
            <person name="Anderson I."/>
            <person name="Tindall B.J."/>
            <person name="Pomrenke H."/>
            <person name="Goker M."/>
            <person name="Lapidus A."/>
            <person name="Nolan M."/>
            <person name="Copeland A."/>
            <person name="Glavina Del Rio T."/>
            <person name="Chen F."/>
            <person name="Tice H."/>
            <person name="Cheng J.F."/>
            <person name="Lucas S."/>
            <person name="Chertkov O."/>
            <person name="Bruce D."/>
            <person name="Brettin T."/>
            <person name="Detter J.C."/>
            <person name="Han C."/>
            <person name="Goodwin L."/>
            <person name="Land M."/>
            <person name="Hauser L."/>
            <person name="Chang Y.J."/>
            <person name="Jeffries C.D."/>
            <person name="Pitluck S."/>
            <person name="Pati A."/>
            <person name="Mavromatis K."/>
            <person name="Ivanova N."/>
            <person name="Ovchinnikova G."/>
            <person name="Chen A."/>
            <person name="Palaniappan K."/>
            <person name="Chain P."/>
            <person name="Rohde M."/>
            <person name="Bristow J."/>
            <person name="Eisen J.A."/>
            <person name="Markowitz V."/>
            <person name="Hugenholtz P."/>
            <person name="Kyrpides N.C."/>
            <person name="Klenk H.P."/>
        </authorList>
    </citation>
    <scope>NUCLEOTIDE SEQUENCE [LARGE SCALE GENOMIC DNA]</scope>
    <source>
        <strain evidence="3">DSM 12940 / JCM 11049 / AX-2</strain>
    </source>
</reference>
<dbReference type="InterPro" id="IPR044843">
    <property type="entry name" value="Trans_IPPS_bact-type"/>
</dbReference>
<dbReference type="PANTHER" id="PTHR31480">
    <property type="entry name" value="BIFUNCTIONAL LYCOPENE CYCLASE/PHYTOENE SYNTHASE"/>
    <property type="match status" value="1"/>
</dbReference>
<dbReference type="InterPro" id="IPR008949">
    <property type="entry name" value="Isoprenoid_synthase_dom_sf"/>
</dbReference>
<dbReference type="Proteomes" id="UP000002071">
    <property type="component" value="Chromosome"/>
</dbReference>
<dbReference type="PROSITE" id="PS01044">
    <property type="entry name" value="SQUALEN_PHYTOEN_SYN_1"/>
    <property type="match status" value="1"/>
</dbReference>
<dbReference type="CDD" id="cd00683">
    <property type="entry name" value="Trans_IPPS_HH"/>
    <property type="match status" value="1"/>
</dbReference>
<dbReference type="GO" id="GO:0008299">
    <property type="term" value="P:isoprenoid biosynthetic process"/>
    <property type="evidence" value="ECO:0007669"/>
    <property type="project" value="UniProtKB-ARBA"/>
</dbReference>
<gene>
    <name evidence="2" type="ordered locus">Huta_0143</name>
</gene>
<name>C7NP40_HALUD</name>
<dbReference type="Pfam" id="PF00494">
    <property type="entry name" value="SQS_PSY"/>
    <property type="match status" value="1"/>
</dbReference>
<accession>C7NP40</accession>
<evidence type="ECO:0000256" key="1">
    <source>
        <dbReference type="ARBA" id="ARBA00022679"/>
    </source>
</evidence>
<sequence length="324" mass="37069">MIGRSVKTSKAIHRRTGKTFYIATRLLPERVREATYALYAFFRIADDVVDRPDPPDAETQRRHLEAIRAAANGEQIQRGVLSETDREVLETFRSLAEEADIDPAEIDVFIDAMAQDIDHSGYETYEELRGYMRGSAAAVGNMMLSVMDPPESDRATPHARSLAEAFQLTNFVRDVREDISEYDRVYLPDETLDRHDVTETQLRRGDMTDDVAAVIRTELHRTESLYRHGVAGIRYLPEDCQFAVLLAAVLYADHHRQIRHLEYDVLNGDASLSMTRRLWLLARTWYHWRRTHDPEAAFYAASAISEDGPASDHPDPQLQPDRVI</sequence>